<name>A0A0F7EHQ3_BRELA</name>
<evidence type="ECO:0000313" key="2">
    <source>
        <dbReference type="EMBL" id="AKF94724.1"/>
    </source>
</evidence>
<keyword evidence="1" id="KW-0472">Membrane</keyword>
<dbReference type="RefSeq" id="WP_031413893.1">
    <property type="nucleotide sequence ID" value="NZ_CP011074.1"/>
</dbReference>
<reference evidence="2" key="1">
    <citation type="submission" date="2015-03" db="EMBL/GenBank/DDBJ databases">
        <title>MIGS Cultured Bacterial/Archaeal sample from Brevibacillus laterosporus.</title>
        <authorList>
            <person name="Zeng D."/>
            <person name="Zhu L."/>
            <person name="Dong G."/>
            <person name="Ye W."/>
            <person name="Ren D."/>
            <person name="Wu L."/>
            <person name="Xu J."/>
            <person name="Li G."/>
            <person name="Guo L."/>
        </authorList>
    </citation>
    <scope>NUCLEOTIDE SEQUENCE</scope>
    <source>
        <strain evidence="2">B9</strain>
    </source>
</reference>
<keyword evidence="1" id="KW-0812">Transmembrane</keyword>
<dbReference type="EMBL" id="CP011074">
    <property type="protein sequence ID" value="AKF94724.1"/>
    <property type="molecule type" value="Genomic_DNA"/>
</dbReference>
<gene>
    <name evidence="2" type="ORF">EX87_14585</name>
</gene>
<accession>A0A0F7EHQ3</accession>
<feature type="transmembrane region" description="Helical" evidence="1">
    <location>
        <begin position="12"/>
        <end position="30"/>
    </location>
</feature>
<organism evidence="2">
    <name type="scientific">Brevibacillus laterosporus</name>
    <name type="common">Bacillus laterosporus</name>
    <dbReference type="NCBI Taxonomy" id="1465"/>
    <lineage>
        <taxon>Bacteria</taxon>
        <taxon>Bacillati</taxon>
        <taxon>Bacillota</taxon>
        <taxon>Bacilli</taxon>
        <taxon>Bacillales</taxon>
        <taxon>Paenibacillaceae</taxon>
        <taxon>Brevibacillus</taxon>
    </lineage>
</organism>
<proteinExistence type="predicted"/>
<keyword evidence="1" id="KW-1133">Transmembrane helix</keyword>
<dbReference type="AlphaFoldDB" id="A0A0F7EHQ3"/>
<protein>
    <submittedName>
        <fullName evidence="2">Uncharacterized protein</fullName>
    </submittedName>
</protein>
<evidence type="ECO:0000256" key="1">
    <source>
        <dbReference type="SAM" id="Phobius"/>
    </source>
</evidence>
<sequence length="74" mass="8674">MENVELPARRIIGRVTKCAVVLVFIVWYISYDLPKRIESYGPKHVQTKQATKGFSDHTNYMYHHWLPAQTTIIL</sequence>